<comment type="caution">
    <text evidence="7">The sequence shown here is derived from an EMBL/GenBank/DDBJ whole genome shotgun (WGS) entry which is preliminary data.</text>
</comment>
<dbReference type="PANTHER" id="PTHR43755:SF1">
    <property type="entry name" value="FAD-DEPENDENT PYRIDINE NUCLEOTIDE-DISULPHIDE OXIDOREDUCTASE"/>
    <property type="match status" value="1"/>
</dbReference>
<dbReference type="Proteomes" id="UP001241747">
    <property type="component" value="Unassembled WGS sequence"/>
</dbReference>
<dbReference type="Gene3D" id="3.50.50.60">
    <property type="entry name" value="FAD/NAD(P)-binding domain"/>
    <property type="match status" value="2"/>
</dbReference>
<dbReference type="Pfam" id="PF07992">
    <property type="entry name" value="Pyr_redox_2"/>
    <property type="match status" value="1"/>
</dbReference>
<dbReference type="PANTHER" id="PTHR43755">
    <property type="match status" value="1"/>
</dbReference>
<dbReference type="InterPro" id="IPR052541">
    <property type="entry name" value="SQRD"/>
</dbReference>
<evidence type="ECO:0000313" key="8">
    <source>
        <dbReference type="Proteomes" id="UP001241747"/>
    </source>
</evidence>
<name>A0ABU0LEJ4_XANAG</name>
<evidence type="ECO:0000259" key="4">
    <source>
        <dbReference type="Pfam" id="PF07992"/>
    </source>
</evidence>
<dbReference type="InterPro" id="IPR015323">
    <property type="entry name" value="FlavoCytC_S_DH_flav-bd"/>
</dbReference>
<evidence type="ECO:0000256" key="3">
    <source>
        <dbReference type="SAM" id="SignalP"/>
    </source>
</evidence>
<feature type="domain" description="Flavocytochrome c sulphide dehydrogenase flavin-binding" evidence="5">
    <location>
        <begin position="354"/>
        <end position="421"/>
    </location>
</feature>
<evidence type="ECO:0000256" key="1">
    <source>
        <dbReference type="ARBA" id="ARBA00022630"/>
    </source>
</evidence>
<feature type="domain" description="FAD/NAD(P)-binding" evidence="4">
    <location>
        <begin position="31"/>
        <end position="137"/>
    </location>
</feature>
<dbReference type="SUPFAM" id="SSF55424">
    <property type="entry name" value="FAD/NAD-linked reductases, dimerisation (C-terminal) domain"/>
    <property type="match status" value="1"/>
</dbReference>
<keyword evidence="3" id="KW-0732">Signal</keyword>
<feature type="chain" id="PRO_5046273669" evidence="3">
    <location>
        <begin position="24"/>
        <end position="422"/>
    </location>
</feature>
<evidence type="ECO:0000313" key="7">
    <source>
        <dbReference type="EMBL" id="MDQ0505564.1"/>
    </source>
</evidence>
<dbReference type="EMBL" id="JAUSVY010000004">
    <property type="protein sequence ID" value="MDQ0505564.1"/>
    <property type="molecule type" value="Genomic_DNA"/>
</dbReference>
<dbReference type="InterPro" id="IPR049386">
    <property type="entry name" value="FCSD_central"/>
</dbReference>
<dbReference type="PROSITE" id="PS51318">
    <property type="entry name" value="TAT"/>
    <property type="match status" value="1"/>
</dbReference>
<evidence type="ECO:0000256" key="2">
    <source>
        <dbReference type="ARBA" id="ARBA00022827"/>
    </source>
</evidence>
<gene>
    <name evidence="7" type="ORF">QOZ94_002360</name>
</gene>
<keyword evidence="8" id="KW-1185">Reference proteome</keyword>
<dbReference type="Gene3D" id="3.90.760.10">
    <property type="entry name" value="Flavocytochrome c sulphide dehydrogenase, flavin-binding domain"/>
    <property type="match status" value="1"/>
</dbReference>
<dbReference type="InterPro" id="IPR006311">
    <property type="entry name" value="TAT_signal"/>
</dbReference>
<dbReference type="InterPro" id="IPR036188">
    <property type="entry name" value="FAD/NAD-bd_sf"/>
</dbReference>
<reference evidence="7 8" key="1">
    <citation type="submission" date="2023-07" db="EMBL/GenBank/DDBJ databases">
        <title>Genomic Encyclopedia of Type Strains, Phase IV (KMG-IV): sequencing the most valuable type-strain genomes for metagenomic binning, comparative biology and taxonomic classification.</title>
        <authorList>
            <person name="Goeker M."/>
        </authorList>
    </citation>
    <scope>NUCLEOTIDE SEQUENCE [LARGE SCALE GENOMIC DNA]</scope>
    <source>
        <strain evidence="7 8">DSM 3770</strain>
    </source>
</reference>
<keyword evidence="2" id="KW-0274">FAD</keyword>
<evidence type="ECO:0000259" key="6">
    <source>
        <dbReference type="Pfam" id="PF21706"/>
    </source>
</evidence>
<keyword evidence="1" id="KW-0285">Flavoprotein</keyword>
<feature type="domain" description="Sulfide dehydrogenase [flavocytochrome c] flavoprotein chain central" evidence="6">
    <location>
        <begin position="162"/>
        <end position="279"/>
    </location>
</feature>
<feature type="signal peptide" evidence="3">
    <location>
        <begin position="1"/>
        <end position="23"/>
    </location>
</feature>
<dbReference type="InterPro" id="IPR023753">
    <property type="entry name" value="FAD/NAD-binding_dom"/>
</dbReference>
<dbReference type="RefSeq" id="WP_237343982.1">
    <property type="nucleotide sequence ID" value="NZ_JABWGX010000002.1"/>
</dbReference>
<proteinExistence type="predicted"/>
<protein>
    <submittedName>
        <fullName evidence="7">NADPH-dependent 2,4-dienoyl-CoA reductase/sulfur reductase-like enzyme</fullName>
    </submittedName>
</protein>
<dbReference type="InterPro" id="IPR037092">
    <property type="entry name" value="FlavoCytC_S_DH_flav-bd_sf"/>
</dbReference>
<dbReference type="Pfam" id="PF21706">
    <property type="entry name" value="FCSD_central"/>
    <property type="match status" value="1"/>
</dbReference>
<accession>A0ABU0LEJ4</accession>
<dbReference type="InterPro" id="IPR016156">
    <property type="entry name" value="FAD/NAD-linked_Rdtase_dimer_sf"/>
</dbReference>
<organism evidence="7 8">
    <name type="scientific">Xanthobacter agilis</name>
    <dbReference type="NCBI Taxonomy" id="47492"/>
    <lineage>
        <taxon>Bacteria</taxon>
        <taxon>Pseudomonadati</taxon>
        <taxon>Pseudomonadota</taxon>
        <taxon>Alphaproteobacteria</taxon>
        <taxon>Hyphomicrobiales</taxon>
        <taxon>Xanthobacteraceae</taxon>
        <taxon>Xanthobacter</taxon>
    </lineage>
</organism>
<dbReference type="SUPFAM" id="SSF51905">
    <property type="entry name" value="FAD/NAD(P)-binding domain"/>
    <property type="match status" value="2"/>
</dbReference>
<evidence type="ECO:0000259" key="5">
    <source>
        <dbReference type="Pfam" id="PF09242"/>
    </source>
</evidence>
<dbReference type="Pfam" id="PF09242">
    <property type="entry name" value="FCSD-flav_bind"/>
    <property type="match status" value="1"/>
</dbReference>
<sequence>MALTRRALLGAGALSLLPVAAPAVLGRARARVVVVGGGAGGASVARALAADGAGALAVTVVEPRPAYTACFRSNLYLGGLVPFDSLVHAYDGLARAGVAVVPQAAGAIDRDRREVVLADGGRLAYDRLVLSPGIALDYDCVPGWSQAAEEIMPHAWTGGAQTRLLRRKFDAVPDGGVIVIIAPPNPYRCPPAPYERASLMAQRLKATGRGRAKIFIIDPKDKFSKQGLFQEGWEARYPGMIEWMAPDIADGLKSVDPKTGTVVTGFETYAHADLVNVIPAQSAGAIARAAGLADRSGWCPIDGGSMVSRMDPNVFILGDAAIAGDMPKSAFAANSQAHVAARAVRAGLTDRPAPEARYANICWSLIAADDAVKVGGVYVPANGRITEVERFISQTGEAADVRRAGVVEGERWSTGLAAEIFG</sequence>